<accession>A0A1E4T5F9</accession>
<organism evidence="1 2">
    <name type="scientific">[Candida] arabinofermentans NRRL YB-2248</name>
    <dbReference type="NCBI Taxonomy" id="983967"/>
    <lineage>
        <taxon>Eukaryota</taxon>
        <taxon>Fungi</taxon>
        <taxon>Dikarya</taxon>
        <taxon>Ascomycota</taxon>
        <taxon>Saccharomycotina</taxon>
        <taxon>Pichiomycetes</taxon>
        <taxon>Pichiales</taxon>
        <taxon>Pichiaceae</taxon>
        <taxon>Ogataea</taxon>
        <taxon>Ogataea/Candida clade</taxon>
    </lineage>
</organism>
<gene>
    <name evidence="1" type="ORF">CANARDRAFT_184774</name>
</gene>
<dbReference type="Proteomes" id="UP000094801">
    <property type="component" value="Unassembled WGS sequence"/>
</dbReference>
<evidence type="ECO:0000313" key="2">
    <source>
        <dbReference type="Proteomes" id="UP000094801"/>
    </source>
</evidence>
<keyword evidence="2" id="KW-1185">Reference proteome</keyword>
<dbReference type="OrthoDB" id="4068335at2759"/>
<protein>
    <submittedName>
        <fullName evidence="1">Uncharacterized protein</fullName>
    </submittedName>
</protein>
<feature type="non-terminal residue" evidence="1">
    <location>
        <position position="232"/>
    </location>
</feature>
<feature type="non-terminal residue" evidence="1">
    <location>
        <position position="1"/>
    </location>
</feature>
<proteinExistence type="predicted"/>
<dbReference type="EMBL" id="KV453849">
    <property type="protein sequence ID" value="ODV86975.1"/>
    <property type="molecule type" value="Genomic_DNA"/>
</dbReference>
<evidence type="ECO:0000313" key="1">
    <source>
        <dbReference type="EMBL" id="ODV86975.1"/>
    </source>
</evidence>
<dbReference type="AlphaFoldDB" id="A0A1E4T5F9"/>
<reference evidence="2" key="1">
    <citation type="submission" date="2016-04" db="EMBL/GenBank/DDBJ databases">
        <title>Comparative genomics of biotechnologically important yeasts.</title>
        <authorList>
            <consortium name="DOE Joint Genome Institute"/>
            <person name="Riley R."/>
            <person name="Haridas S."/>
            <person name="Wolfe K.H."/>
            <person name="Lopes M.R."/>
            <person name="Hittinger C.T."/>
            <person name="Goker M."/>
            <person name="Salamov A."/>
            <person name="Wisecaver J."/>
            <person name="Long T.M."/>
            <person name="Aerts A.L."/>
            <person name="Barry K."/>
            <person name="Choi C."/>
            <person name="Clum A."/>
            <person name="Coughlan A.Y."/>
            <person name="Deshpande S."/>
            <person name="Douglass A.P."/>
            <person name="Hanson S.J."/>
            <person name="Klenk H.-P."/>
            <person name="Labutti K."/>
            <person name="Lapidus A."/>
            <person name="Lindquist E."/>
            <person name="Lipzen A."/>
            <person name="Meier-Kolthoff J.P."/>
            <person name="Ohm R.A."/>
            <person name="Otillar R.P."/>
            <person name="Pangilinan J."/>
            <person name="Peng Y."/>
            <person name="Rokas A."/>
            <person name="Rosa C.A."/>
            <person name="Scheuner C."/>
            <person name="Sibirny A.A."/>
            <person name="Slot J.C."/>
            <person name="Stielow J.B."/>
            <person name="Sun H."/>
            <person name="Kurtzman C.P."/>
            <person name="Blackwell M."/>
            <person name="Grigoriev I.V."/>
            <person name="Jeffries T.W."/>
        </authorList>
    </citation>
    <scope>NUCLEOTIDE SEQUENCE [LARGE SCALE GENOMIC DNA]</scope>
    <source>
        <strain evidence="2">NRRL YB-2248</strain>
    </source>
</reference>
<name>A0A1E4T5F9_9ASCO</name>
<sequence length="232" mass="27100">IRKEAVSIMKTMDDEFCNDLAIHLYMVHMLDTQNNFVGNKEFTAWPLPKDQIPIPTGSLQYCDELNPVLTQAEIKEKQKGLVQYSSLGNDSKDRPENYMLEFTKTLTDPVNELSFELQAAFQRAIHEKVNEVNEENLVNENKEIDFDEYYEPIIDPPIQMPPQVKNELFSKINELIDHLIIQRTNNLEDTPDLATMIDWSTIAQLCEKSRHRIKLESLFSINYPKEKYPIYD</sequence>